<organism evidence="1 2">
    <name type="scientific">Croceifilum oryzae</name>
    <dbReference type="NCBI Taxonomy" id="1553429"/>
    <lineage>
        <taxon>Bacteria</taxon>
        <taxon>Bacillati</taxon>
        <taxon>Bacillota</taxon>
        <taxon>Bacilli</taxon>
        <taxon>Bacillales</taxon>
        <taxon>Thermoactinomycetaceae</taxon>
        <taxon>Croceifilum</taxon>
    </lineage>
</organism>
<dbReference type="RefSeq" id="WP_307254696.1">
    <property type="nucleotide sequence ID" value="NZ_JAUSUV010000017.1"/>
</dbReference>
<dbReference type="Proteomes" id="UP001238450">
    <property type="component" value="Unassembled WGS sequence"/>
</dbReference>
<keyword evidence="2" id="KW-1185">Reference proteome</keyword>
<evidence type="ECO:0000313" key="2">
    <source>
        <dbReference type="Proteomes" id="UP001238450"/>
    </source>
</evidence>
<protein>
    <submittedName>
        <fullName evidence="1">Uncharacterized protein</fullName>
    </submittedName>
</protein>
<dbReference type="EMBL" id="JAUSUV010000017">
    <property type="protein sequence ID" value="MDQ0418766.1"/>
    <property type="molecule type" value="Genomic_DNA"/>
</dbReference>
<gene>
    <name evidence="1" type="ORF">J2Z48_002970</name>
</gene>
<sequence length="300" mass="34960">MPKVLSSGETRYSAAEVKESGQPYLGSSRCYNGYEDINGVEGFLSWSFCRRNKLREPSVDEKPVAYIYIRNIGSNHYYGLYDRREEYQKWKIWWEEESFWGSVEGSMSQIKEKNNQCHVREMDFSIRWCEKFYPDDILHATFEGSVNELSEYGKALRSFLGEYMEDGLDSWRLDGEERLSFRIFKRGNRKVKSIQTRIQGIESVQHVVSQLKEEQELELQVKNGQVLVVALVDGAEVTLGSLPNRVRDIIRLQLDLNNKVIGEISWFTFAKSGDRMQGRGSVIEWKEATIELIFVEEKDK</sequence>
<dbReference type="AlphaFoldDB" id="A0AAJ1WV88"/>
<reference evidence="1 2" key="1">
    <citation type="submission" date="2023-07" db="EMBL/GenBank/DDBJ databases">
        <title>Genomic Encyclopedia of Type Strains, Phase IV (KMG-IV): sequencing the most valuable type-strain genomes for metagenomic binning, comparative biology and taxonomic classification.</title>
        <authorList>
            <person name="Goeker M."/>
        </authorList>
    </citation>
    <scope>NUCLEOTIDE SEQUENCE [LARGE SCALE GENOMIC DNA]</scope>
    <source>
        <strain evidence="1 2">DSM 46876</strain>
    </source>
</reference>
<comment type="caution">
    <text evidence="1">The sequence shown here is derived from an EMBL/GenBank/DDBJ whole genome shotgun (WGS) entry which is preliminary data.</text>
</comment>
<name>A0AAJ1WV88_9BACL</name>
<proteinExistence type="predicted"/>
<accession>A0AAJ1WV88</accession>
<evidence type="ECO:0000313" key="1">
    <source>
        <dbReference type="EMBL" id="MDQ0418766.1"/>
    </source>
</evidence>